<feature type="transmembrane region" description="Helical" evidence="2">
    <location>
        <begin position="128"/>
        <end position="150"/>
    </location>
</feature>
<feature type="region of interest" description="Disordered" evidence="1">
    <location>
        <begin position="183"/>
        <end position="228"/>
    </location>
</feature>
<dbReference type="Proteomes" id="UP001190700">
    <property type="component" value="Unassembled WGS sequence"/>
</dbReference>
<keyword evidence="4" id="KW-1185">Reference proteome</keyword>
<protein>
    <submittedName>
        <fullName evidence="3">Uncharacterized protein</fullName>
    </submittedName>
</protein>
<gene>
    <name evidence="3" type="ORF">CYMTET_23851</name>
</gene>
<accession>A0AAE0L0T2</accession>
<name>A0AAE0L0T2_9CHLO</name>
<keyword evidence="2" id="KW-0472">Membrane</keyword>
<proteinExistence type="predicted"/>
<dbReference type="AlphaFoldDB" id="A0AAE0L0T2"/>
<evidence type="ECO:0000256" key="1">
    <source>
        <dbReference type="SAM" id="MobiDB-lite"/>
    </source>
</evidence>
<dbReference type="EMBL" id="LGRX02012312">
    <property type="protein sequence ID" value="KAK3267604.1"/>
    <property type="molecule type" value="Genomic_DNA"/>
</dbReference>
<feature type="transmembrane region" description="Helical" evidence="2">
    <location>
        <begin position="72"/>
        <end position="96"/>
    </location>
</feature>
<comment type="caution">
    <text evidence="3">The sequence shown here is derived from an EMBL/GenBank/DDBJ whole genome shotgun (WGS) entry which is preliminary data.</text>
</comment>
<organism evidence="3 4">
    <name type="scientific">Cymbomonas tetramitiformis</name>
    <dbReference type="NCBI Taxonomy" id="36881"/>
    <lineage>
        <taxon>Eukaryota</taxon>
        <taxon>Viridiplantae</taxon>
        <taxon>Chlorophyta</taxon>
        <taxon>Pyramimonadophyceae</taxon>
        <taxon>Pyramimonadales</taxon>
        <taxon>Pyramimonadaceae</taxon>
        <taxon>Cymbomonas</taxon>
    </lineage>
</organism>
<keyword evidence="2" id="KW-0812">Transmembrane</keyword>
<reference evidence="3 4" key="1">
    <citation type="journal article" date="2015" name="Genome Biol. Evol.">
        <title>Comparative Genomics of a Bacterivorous Green Alga Reveals Evolutionary Causalities and Consequences of Phago-Mixotrophic Mode of Nutrition.</title>
        <authorList>
            <person name="Burns J.A."/>
            <person name="Paasch A."/>
            <person name="Narechania A."/>
            <person name="Kim E."/>
        </authorList>
    </citation>
    <scope>NUCLEOTIDE SEQUENCE [LARGE SCALE GENOMIC DNA]</scope>
    <source>
        <strain evidence="3 4">PLY_AMNH</strain>
    </source>
</reference>
<evidence type="ECO:0000313" key="3">
    <source>
        <dbReference type="EMBL" id="KAK3267604.1"/>
    </source>
</evidence>
<evidence type="ECO:0000313" key="4">
    <source>
        <dbReference type="Proteomes" id="UP001190700"/>
    </source>
</evidence>
<keyword evidence="2" id="KW-1133">Transmembrane helix</keyword>
<evidence type="ECO:0000256" key="2">
    <source>
        <dbReference type="SAM" id="Phobius"/>
    </source>
</evidence>
<sequence length="228" mass="24566">MSCLQSCANAGKTYIRVLSGLHLLVALAAVGCALHIDPSVQTVISWLLIGLGVFMVVFAIVGFAASTNWGRAYLNFFLFGVATTILAGGIFLLVAFTNRKLILEDFDELFEDSDPDETDDQKRLHLRLFLYAFTGVMLLELAGLLPVLMLHCKSQQDERSDNLDFGTERQRFSLTEEIKPISGPASAYSTGTYTQSGKSGQASGGAGEAQRTASQLLDSMEDGIAALG</sequence>
<feature type="transmembrane region" description="Helical" evidence="2">
    <location>
        <begin position="43"/>
        <end position="65"/>
    </location>
</feature>